<accession>A0A2N5TLZ2</accession>
<evidence type="ECO:0000313" key="2">
    <source>
        <dbReference type="EMBL" id="PLW26492.1"/>
    </source>
</evidence>
<protein>
    <submittedName>
        <fullName evidence="2">Uncharacterized protein</fullName>
    </submittedName>
</protein>
<feature type="compositionally biased region" description="Polar residues" evidence="1">
    <location>
        <begin position="1"/>
        <end position="12"/>
    </location>
</feature>
<dbReference type="AlphaFoldDB" id="A0A2N5TLZ2"/>
<dbReference type="Proteomes" id="UP000235388">
    <property type="component" value="Unassembled WGS sequence"/>
</dbReference>
<sequence length="75" mass="8126">MSLTPWLTTQTGAPPLGNGGHSTNSQHRQPSPNNNFLHLIMMTQHQGMLQAQADQVASAARIARLEDAILLLLVN</sequence>
<feature type="region of interest" description="Disordered" evidence="1">
    <location>
        <begin position="1"/>
        <end position="34"/>
    </location>
</feature>
<comment type="caution">
    <text evidence="2">The sequence shown here is derived from an EMBL/GenBank/DDBJ whole genome shotgun (WGS) entry which is preliminary data.</text>
</comment>
<feature type="compositionally biased region" description="Polar residues" evidence="1">
    <location>
        <begin position="21"/>
        <end position="34"/>
    </location>
</feature>
<keyword evidence="3" id="KW-1185">Reference proteome</keyword>
<evidence type="ECO:0000313" key="3">
    <source>
        <dbReference type="Proteomes" id="UP000235388"/>
    </source>
</evidence>
<gene>
    <name evidence="2" type="ORF">PCANC_22939</name>
</gene>
<name>A0A2N5TLZ2_9BASI</name>
<organism evidence="2 3">
    <name type="scientific">Puccinia coronata f. sp. avenae</name>
    <dbReference type="NCBI Taxonomy" id="200324"/>
    <lineage>
        <taxon>Eukaryota</taxon>
        <taxon>Fungi</taxon>
        <taxon>Dikarya</taxon>
        <taxon>Basidiomycota</taxon>
        <taxon>Pucciniomycotina</taxon>
        <taxon>Pucciniomycetes</taxon>
        <taxon>Pucciniales</taxon>
        <taxon>Pucciniaceae</taxon>
        <taxon>Puccinia</taxon>
    </lineage>
</organism>
<evidence type="ECO:0000256" key="1">
    <source>
        <dbReference type="SAM" id="MobiDB-lite"/>
    </source>
</evidence>
<proteinExistence type="predicted"/>
<reference evidence="2 3" key="1">
    <citation type="submission" date="2017-11" db="EMBL/GenBank/DDBJ databases">
        <title>De novo assembly and phasing of dikaryotic genomes from two isolates of Puccinia coronata f. sp. avenae, the causal agent of oat crown rust.</title>
        <authorList>
            <person name="Miller M.E."/>
            <person name="Zhang Y."/>
            <person name="Omidvar V."/>
            <person name="Sperschneider J."/>
            <person name="Schwessinger B."/>
            <person name="Raley C."/>
            <person name="Palmer J.M."/>
            <person name="Garnica D."/>
            <person name="Upadhyaya N."/>
            <person name="Rathjen J."/>
            <person name="Taylor J.M."/>
            <person name="Park R.F."/>
            <person name="Dodds P.N."/>
            <person name="Hirsch C.D."/>
            <person name="Kianian S.F."/>
            <person name="Figueroa M."/>
        </authorList>
    </citation>
    <scope>NUCLEOTIDE SEQUENCE [LARGE SCALE GENOMIC DNA]</scope>
    <source>
        <strain evidence="2">12NC29</strain>
    </source>
</reference>
<dbReference type="EMBL" id="PGCJ01000539">
    <property type="protein sequence ID" value="PLW26492.1"/>
    <property type="molecule type" value="Genomic_DNA"/>
</dbReference>